<dbReference type="AlphaFoldDB" id="A0A066V8Y2"/>
<dbReference type="GeneID" id="25267544"/>
<comment type="caution">
    <text evidence="2">The sequence shown here is derived from an EMBL/GenBank/DDBJ whole genome shotgun (WGS) entry which is preliminary data.</text>
</comment>
<keyword evidence="1" id="KW-0732">Signal</keyword>
<feature type="chain" id="PRO_5001628000" evidence="1">
    <location>
        <begin position="17"/>
        <end position="174"/>
    </location>
</feature>
<dbReference type="Proteomes" id="UP000027361">
    <property type="component" value="Unassembled WGS sequence"/>
</dbReference>
<evidence type="ECO:0000313" key="3">
    <source>
        <dbReference type="Proteomes" id="UP000027361"/>
    </source>
</evidence>
<dbReference type="InParanoid" id="A0A066V8Y2"/>
<dbReference type="HOGENOM" id="CLU_1541176_0_0_1"/>
<dbReference type="EMBL" id="JMSN01000158">
    <property type="protein sequence ID" value="KDN36743.1"/>
    <property type="molecule type" value="Genomic_DNA"/>
</dbReference>
<evidence type="ECO:0000313" key="2">
    <source>
        <dbReference type="EMBL" id="KDN36743.1"/>
    </source>
</evidence>
<reference evidence="2 3" key="1">
    <citation type="submission" date="2014-05" db="EMBL/GenBank/DDBJ databases">
        <title>Draft genome sequence of a rare smut relative, Tilletiaria anomala UBC 951.</title>
        <authorList>
            <consortium name="DOE Joint Genome Institute"/>
            <person name="Toome M."/>
            <person name="Kuo A."/>
            <person name="Henrissat B."/>
            <person name="Lipzen A."/>
            <person name="Tritt A."/>
            <person name="Yoshinaga Y."/>
            <person name="Zane M."/>
            <person name="Barry K."/>
            <person name="Grigoriev I.V."/>
            <person name="Spatafora J.W."/>
            <person name="Aimea M.C."/>
        </authorList>
    </citation>
    <scope>NUCLEOTIDE SEQUENCE [LARGE SCALE GENOMIC DNA]</scope>
    <source>
        <strain evidence="2 3">UBC 951</strain>
    </source>
</reference>
<dbReference type="RefSeq" id="XP_013240151.1">
    <property type="nucleotide sequence ID" value="XM_013384697.1"/>
</dbReference>
<accession>A0A066V8Y2</accession>
<proteinExistence type="predicted"/>
<feature type="signal peptide" evidence="1">
    <location>
        <begin position="1"/>
        <end position="16"/>
    </location>
</feature>
<evidence type="ECO:0000256" key="1">
    <source>
        <dbReference type="SAM" id="SignalP"/>
    </source>
</evidence>
<keyword evidence="3" id="KW-1185">Reference proteome</keyword>
<name>A0A066V8Y2_TILAU</name>
<sequence>MFPILILSVVTTELQSAGRRAQEADYFPRLLTPCYQYLCFQPLGSKACTIGQRPGSEYACLRAELFPNGIVAHSPVQTESNPDVVRRTPVARSVIEGKPAEWRAGVFSLCFRDVSEEPSNARGVKYRLSVRKRSAMAVGGPSRHLLSVPPAAVAVVTVEVGIPSRMKDKSNLDG</sequence>
<protein>
    <submittedName>
        <fullName evidence="2">Uncharacterized protein</fullName>
    </submittedName>
</protein>
<gene>
    <name evidence="2" type="ORF">K437DRAFT_48967</name>
</gene>
<organism evidence="2 3">
    <name type="scientific">Tilletiaria anomala (strain ATCC 24038 / CBS 436.72 / UBC 951)</name>
    <dbReference type="NCBI Taxonomy" id="1037660"/>
    <lineage>
        <taxon>Eukaryota</taxon>
        <taxon>Fungi</taxon>
        <taxon>Dikarya</taxon>
        <taxon>Basidiomycota</taxon>
        <taxon>Ustilaginomycotina</taxon>
        <taxon>Exobasidiomycetes</taxon>
        <taxon>Georgefischeriales</taxon>
        <taxon>Tilletiariaceae</taxon>
        <taxon>Tilletiaria</taxon>
    </lineage>
</organism>